<evidence type="ECO:0000313" key="2">
    <source>
        <dbReference type="Proteomes" id="UP001596031"/>
    </source>
</evidence>
<accession>A0ABW0PFE2</accession>
<evidence type="ECO:0000313" key="1">
    <source>
        <dbReference type="EMBL" id="MFC5511018.1"/>
    </source>
</evidence>
<sequence length="162" mass="18148">MQEVFDRIERAVAAADVGPAGHFGMSEAIIWFRTLGFFEKAGVSVAALDMTDLSNPEPVRFDPDPERAAAAMLRMTQCILDGRIFLYFDKYELVAMIAKTTPRKWFRRTVRYTPFFAAPGFPVLTGPTYSGDSDALGWIEMRQRRAEEVMPSILVEAGITDS</sequence>
<protein>
    <submittedName>
        <fullName evidence="1">Uncharacterized protein</fullName>
    </submittedName>
</protein>
<gene>
    <name evidence="1" type="ORF">ACFPOU_07755</name>
</gene>
<proteinExistence type="predicted"/>
<name>A0ABW0PFE2_9BURK</name>
<dbReference type="Proteomes" id="UP001596031">
    <property type="component" value="Unassembled WGS sequence"/>
</dbReference>
<dbReference type="RefSeq" id="WP_379719130.1">
    <property type="nucleotide sequence ID" value="NZ_JBHSMS010000026.1"/>
</dbReference>
<reference evidence="2" key="1">
    <citation type="journal article" date="2019" name="Int. J. Syst. Evol. Microbiol.">
        <title>The Global Catalogue of Microorganisms (GCM) 10K type strain sequencing project: providing services to taxonomists for standard genome sequencing and annotation.</title>
        <authorList>
            <consortium name="The Broad Institute Genomics Platform"/>
            <consortium name="The Broad Institute Genome Sequencing Center for Infectious Disease"/>
            <person name="Wu L."/>
            <person name="Ma J."/>
        </authorList>
    </citation>
    <scope>NUCLEOTIDE SEQUENCE [LARGE SCALE GENOMIC DNA]</scope>
    <source>
        <strain evidence="2">CCUG 38813</strain>
    </source>
</reference>
<comment type="caution">
    <text evidence="1">The sequence shown here is derived from an EMBL/GenBank/DDBJ whole genome shotgun (WGS) entry which is preliminary data.</text>
</comment>
<organism evidence="1 2">
    <name type="scientific">Massilia jejuensis</name>
    <dbReference type="NCBI Taxonomy" id="648894"/>
    <lineage>
        <taxon>Bacteria</taxon>
        <taxon>Pseudomonadati</taxon>
        <taxon>Pseudomonadota</taxon>
        <taxon>Betaproteobacteria</taxon>
        <taxon>Burkholderiales</taxon>
        <taxon>Oxalobacteraceae</taxon>
        <taxon>Telluria group</taxon>
        <taxon>Massilia</taxon>
    </lineage>
</organism>
<keyword evidence="2" id="KW-1185">Reference proteome</keyword>
<dbReference type="EMBL" id="JBHSMS010000026">
    <property type="protein sequence ID" value="MFC5511018.1"/>
    <property type="molecule type" value="Genomic_DNA"/>
</dbReference>